<organism evidence="2 3">
    <name type="scientific">Cnephaeus nilssonii</name>
    <name type="common">Northern bat</name>
    <name type="synonym">Eptesicus nilssonii</name>
    <dbReference type="NCBI Taxonomy" id="3371016"/>
    <lineage>
        <taxon>Eukaryota</taxon>
        <taxon>Metazoa</taxon>
        <taxon>Chordata</taxon>
        <taxon>Craniata</taxon>
        <taxon>Vertebrata</taxon>
        <taxon>Euteleostomi</taxon>
        <taxon>Mammalia</taxon>
        <taxon>Eutheria</taxon>
        <taxon>Laurasiatheria</taxon>
        <taxon>Chiroptera</taxon>
        <taxon>Yangochiroptera</taxon>
        <taxon>Vespertilionidae</taxon>
        <taxon>Cnephaeus</taxon>
    </lineage>
</organism>
<feature type="compositionally biased region" description="Gly residues" evidence="1">
    <location>
        <begin position="298"/>
        <end position="309"/>
    </location>
</feature>
<keyword evidence="3" id="KW-1185">Reference proteome</keyword>
<gene>
    <name evidence="2" type="ORF">QTO34_017079</name>
</gene>
<name>A0AA40I0C6_CNENI</name>
<sequence length="493" mass="52283">MEVSPKHLHKIYTQGRLSRHQNPPEVLLHLRIKSGRDGPGGSRGKREGSAGSGPATTLEEQPTNQSQHSRDTMAQNRPIAQPTQKQFAVGTGIRGLFDIIAGTDNLVVMKQDSPPPWRARDTHSRRDDPRGEEVLVPRLPLAEPREDPVLGAEEGDAAASRPGTSFYDRRRPGSGVRRRESSCGESWAPGASPRGLRASASFPPGRLLPGTAGPLTPGGPLRAAPSAAGRGRRHLRPRPLLEPRPSPGPRSQRLGVPTPQRLRGHGGPGFPCPARPWNPRRTPERRRGPPGAEWGYGPRAGGGRGGEGAGPAHRHSQPAAQQPGRHTHTRTPHAPPLRAPGPARGRARGGARGVRGARGGGGAGRAGRGAGTRGARGPVCSAPILGARRGSERPVPQVRTLATGVLLALVLSPGRAGAPRSGRRPARGCADRPEELLEQLYGRLAAGVLGAFQHTLQPGPREQARNASCPGGRPDRRFRPPTPLRSVSPWAYR</sequence>
<feature type="compositionally biased region" description="Basic and acidic residues" evidence="1">
    <location>
        <begin position="118"/>
        <end position="135"/>
    </location>
</feature>
<evidence type="ECO:0000256" key="1">
    <source>
        <dbReference type="SAM" id="MobiDB-lite"/>
    </source>
</evidence>
<evidence type="ECO:0000313" key="2">
    <source>
        <dbReference type="EMBL" id="KAK1340688.1"/>
    </source>
</evidence>
<feature type="compositionally biased region" description="Polar residues" evidence="1">
    <location>
        <begin position="54"/>
        <end position="73"/>
    </location>
</feature>
<feature type="compositionally biased region" description="Low complexity" evidence="1">
    <location>
        <begin position="203"/>
        <end position="229"/>
    </location>
</feature>
<feature type="region of interest" description="Disordered" evidence="1">
    <location>
        <begin position="1"/>
        <end position="73"/>
    </location>
</feature>
<dbReference type="EMBL" id="JAULJE010000007">
    <property type="protein sequence ID" value="KAK1340688.1"/>
    <property type="molecule type" value="Genomic_DNA"/>
</dbReference>
<evidence type="ECO:0000313" key="3">
    <source>
        <dbReference type="Proteomes" id="UP001177744"/>
    </source>
</evidence>
<protein>
    <submittedName>
        <fullName evidence="2">Uncharacterized protein</fullName>
    </submittedName>
</protein>
<accession>A0AA40I0C6</accession>
<feature type="region of interest" description="Disordered" evidence="1">
    <location>
        <begin position="109"/>
        <end position="375"/>
    </location>
</feature>
<feature type="region of interest" description="Disordered" evidence="1">
    <location>
        <begin position="455"/>
        <end position="493"/>
    </location>
</feature>
<feature type="compositionally biased region" description="Basic residues" evidence="1">
    <location>
        <begin position="1"/>
        <end position="10"/>
    </location>
</feature>
<feature type="compositionally biased region" description="Basic and acidic residues" evidence="1">
    <location>
        <begin position="167"/>
        <end position="182"/>
    </location>
</feature>
<reference evidence="2" key="1">
    <citation type="submission" date="2023-06" db="EMBL/GenBank/DDBJ databases">
        <title>Reference genome for the Northern bat (Eptesicus nilssonii), a most northern bat species.</title>
        <authorList>
            <person name="Laine V.N."/>
            <person name="Pulliainen A.T."/>
            <person name="Lilley T.M."/>
        </authorList>
    </citation>
    <scope>NUCLEOTIDE SEQUENCE</scope>
    <source>
        <strain evidence="2">BLF_Eptnil</strain>
        <tissue evidence="2">Kidney</tissue>
    </source>
</reference>
<feature type="compositionally biased region" description="Gly residues" evidence="1">
    <location>
        <begin position="348"/>
        <end position="374"/>
    </location>
</feature>
<comment type="caution">
    <text evidence="2">The sequence shown here is derived from an EMBL/GenBank/DDBJ whole genome shotgun (WGS) entry which is preliminary data.</text>
</comment>
<dbReference type="Proteomes" id="UP001177744">
    <property type="component" value="Unassembled WGS sequence"/>
</dbReference>
<dbReference type="AlphaFoldDB" id="A0AA40I0C6"/>
<proteinExistence type="predicted"/>